<dbReference type="Proteomes" id="UP000287651">
    <property type="component" value="Unassembled WGS sequence"/>
</dbReference>
<organism evidence="1 2">
    <name type="scientific">Ensete ventricosum</name>
    <name type="common">Abyssinian banana</name>
    <name type="synonym">Musa ensete</name>
    <dbReference type="NCBI Taxonomy" id="4639"/>
    <lineage>
        <taxon>Eukaryota</taxon>
        <taxon>Viridiplantae</taxon>
        <taxon>Streptophyta</taxon>
        <taxon>Embryophyta</taxon>
        <taxon>Tracheophyta</taxon>
        <taxon>Spermatophyta</taxon>
        <taxon>Magnoliopsida</taxon>
        <taxon>Liliopsida</taxon>
        <taxon>Zingiberales</taxon>
        <taxon>Musaceae</taxon>
        <taxon>Ensete</taxon>
    </lineage>
</organism>
<proteinExistence type="predicted"/>
<dbReference type="AlphaFoldDB" id="A0A426X477"/>
<name>A0A426X477_ENSVE</name>
<gene>
    <name evidence="1" type="ORF">B296_00052422</name>
</gene>
<evidence type="ECO:0000313" key="2">
    <source>
        <dbReference type="Proteomes" id="UP000287651"/>
    </source>
</evidence>
<reference evidence="1 2" key="1">
    <citation type="journal article" date="2014" name="Agronomy (Basel)">
        <title>A Draft Genome Sequence for Ensete ventricosum, the Drought-Tolerant Tree Against Hunger.</title>
        <authorList>
            <person name="Harrison J."/>
            <person name="Moore K.A."/>
            <person name="Paszkiewicz K."/>
            <person name="Jones T."/>
            <person name="Grant M."/>
            <person name="Ambacheew D."/>
            <person name="Muzemil S."/>
            <person name="Studholme D.J."/>
        </authorList>
    </citation>
    <scope>NUCLEOTIDE SEQUENCE [LARGE SCALE GENOMIC DNA]</scope>
</reference>
<protein>
    <submittedName>
        <fullName evidence="1">Uncharacterized protein</fullName>
    </submittedName>
</protein>
<comment type="caution">
    <text evidence="1">The sequence shown here is derived from an EMBL/GenBank/DDBJ whole genome shotgun (WGS) entry which is preliminary data.</text>
</comment>
<dbReference type="EMBL" id="AMZH03027193">
    <property type="protein sequence ID" value="RRT34258.1"/>
    <property type="molecule type" value="Genomic_DNA"/>
</dbReference>
<sequence>MRNESMTDEREGEGRLGALRGWDASREFVVTANTASAVICVCTTWCSASRLLPSSSCHIQLIGSVPDRGKGSFVHGGGDGRSSSSAATKGFRLRTSAITSRRLLVVCLYVFNPCSLCYD</sequence>
<feature type="non-terminal residue" evidence="1">
    <location>
        <position position="119"/>
    </location>
</feature>
<evidence type="ECO:0000313" key="1">
    <source>
        <dbReference type="EMBL" id="RRT34258.1"/>
    </source>
</evidence>
<accession>A0A426X477</accession>